<dbReference type="InterPro" id="IPR007695">
    <property type="entry name" value="DNA_mismatch_repair_MutS-lik_N"/>
</dbReference>
<evidence type="ECO:0000259" key="13">
    <source>
        <dbReference type="Pfam" id="PF01624"/>
    </source>
</evidence>
<evidence type="ECO:0000313" key="16">
    <source>
        <dbReference type="EMBL" id="KAK9861330.1"/>
    </source>
</evidence>
<comment type="similarity">
    <text evidence="2">Belongs to the DNA mismatch repair MutS family. MSH3 subfamily.</text>
</comment>
<evidence type="ECO:0000259" key="14">
    <source>
        <dbReference type="Pfam" id="PF05188"/>
    </source>
</evidence>
<feature type="domain" description="DNA mismatch repair protein MutS-like N-terminal" evidence="13">
    <location>
        <begin position="65"/>
        <end position="174"/>
    </location>
</feature>
<dbReference type="InterPro" id="IPR007860">
    <property type="entry name" value="DNA_mmatch_repair_MutS_con_dom"/>
</dbReference>
<keyword evidence="8" id="KW-0234">DNA repair</keyword>
<accession>A0AAW1SWE7</accession>
<comment type="caution">
    <text evidence="16">The sequence shown here is derived from an EMBL/GenBank/DDBJ whole genome shotgun (WGS) entry which is preliminary data.</text>
</comment>
<dbReference type="GO" id="GO:0005524">
    <property type="term" value="F:ATP binding"/>
    <property type="evidence" value="ECO:0007669"/>
    <property type="project" value="UniProtKB-KW"/>
</dbReference>
<evidence type="ECO:0000256" key="12">
    <source>
        <dbReference type="SAM" id="MobiDB-lite"/>
    </source>
</evidence>
<keyword evidence="5" id="KW-0227">DNA damage</keyword>
<keyword evidence="7" id="KW-0238">DNA-binding</keyword>
<gene>
    <name evidence="16" type="ORF">WJX84_009535</name>
</gene>
<keyword evidence="4" id="KW-0547">Nucleotide-binding</keyword>
<dbReference type="FunFam" id="3.40.1170.10:FF:000004">
    <property type="entry name" value="DNA mismatch repair protein"/>
    <property type="match status" value="1"/>
</dbReference>
<dbReference type="Pfam" id="PF05188">
    <property type="entry name" value="MutS_II"/>
    <property type="match status" value="1"/>
</dbReference>
<keyword evidence="9" id="KW-0539">Nucleus</keyword>
<evidence type="ECO:0000256" key="2">
    <source>
        <dbReference type="ARBA" id="ARBA00007094"/>
    </source>
</evidence>
<organism evidence="16 17">
    <name type="scientific">Apatococcus fuscideae</name>
    <dbReference type="NCBI Taxonomy" id="2026836"/>
    <lineage>
        <taxon>Eukaryota</taxon>
        <taxon>Viridiplantae</taxon>
        <taxon>Chlorophyta</taxon>
        <taxon>core chlorophytes</taxon>
        <taxon>Trebouxiophyceae</taxon>
        <taxon>Chlorellales</taxon>
        <taxon>Chlorellaceae</taxon>
        <taxon>Apatococcus</taxon>
    </lineage>
</organism>
<dbReference type="SUPFAM" id="SSF48334">
    <property type="entry name" value="DNA repair protein MutS, domain III"/>
    <property type="match status" value="1"/>
</dbReference>
<protein>
    <recommendedName>
        <fullName evidence="3 11">DNA mismatch repair protein MSH3</fullName>
    </recommendedName>
    <alternativeName>
        <fullName evidence="3 11">DNA mismatch repair protein MSH3</fullName>
    </alternativeName>
    <alternativeName>
        <fullName evidence="10">MutS protein homolog 3</fullName>
    </alternativeName>
</protein>
<dbReference type="GO" id="GO:0006312">
    <property type="term" value="P:mitotic recombination"/>
    <property type="evidence" value="ECO:0007669"/>
    <property type="project" value="TreeGrafter"/>
</dbReference>
<dbReference type="InterPro" id="IPR016151">
    <property type="entry name" value="DNA_mismatch_repair_MutS_N"/>
</dbReference>
<dbReference type="Pfam" id="PF05192">
    <property type="entry name" value="MutS_III"/>
    <property type="match status" value="1"/>
</dbReference>
<dbReference type="GO" id="GO:0005634">
    <property type="term" value="C:nucleus"/>
    <property type="evidence" value="ECO:0007669"/>
    <property type="project" value="UniProtKB-SubCell"/>
</dbReference>
<dbReference type="FunFam" id="3.30.420.110:FF:000010">
    <property type="entry name" value="DNA mismatch repair protein"/>
    <property type="match status" value="1"/>
</dbReference>
<dbReference type="InterPro" id="IPR045076">
    <property type="entry name" value="MutS"/>
</dbReference>
<dbReference type="Gene3D" id="3.40.1170.10">
    <property type="entry name" value="DNA repair protein MutS, domain I"/>
    <property type="match status" value="1"/>
</dbReference>
<reference evidence="16 17" key="1">
    <citation type="journal article" date="2024" name="Nat. Commun.">
        <title>Phylogenomics reveals the evolutionary origins of lichenization in chlorophyte algae.</title>
        <authorList>
            <person name="Puginier C."/>
            <person name="Libourel C."/>
            <person name="Otte J."/>
            <person name="Skaloud P."/>
            <person name="Haon M."/>
            <person name="Grisel S."/>
            <person name="Petersen M."/>
            <person name="Berrin J.G."/>
            <person name="Delaux P.M."/>
            <person name="Dal Grande F."/>
            <person name="Keller J."/>
        </authorList>
    </citation>
    <scope>NUCLEOTIDE SEQUENCE [LARGE SCALE GENOMIC DNA]</scope>
    <source>
        <strain evidence="16 17">SAG 2523</strain>
    </source>
</reference>
<evidence type="ECO:0000256" key="6">
    <source>
        <dbReference type="ARBA" id="ARBA00022840"/>
    </source>
</evidence>
<dbReference type="GO" id="GO:0006298">
    <property type="term" value="P:mismatch repair"/>
    <property type="evidence" value="ECO:0007669"/>
    <property type="project" value="InterPro"/>
</dbReference>
<evidence type="ECO:0000256" key="1">
    <source>
        <dbReference type="ARBA" id="ARBA00004123"/>
    </source>
</evidence>
<feature type="region of interest" description="Disordered" evidence="12">
    <location>
        <begin position="18"/>
        <end position="62"/>
    </location>
</feature>
<dbReference type="InterPro" id="IPR036187">
    <property type="entry name" value="DNA_mismatch_repair_MutS_sf"/>
</dbReference>
<dbReference type="Pfam" id="PF01624">
    <property type="entry name" value="MutS_I"/>
    <property type="match status" value="1"/>
</dbReference>
<evidence type="ECO:0000256" key="10">
    <source>
        <dbReference type="ARBA" id="ARBA00029792"/>
    </source>
</evidence>
<dbReference type="GO" id="GO:0140664">
    <property type="term" value="F:ATP-dependent DNA damage sensor activity"/>
    <property type="evidence" value="ECO:0007669"/>
    <property type="project" value="InterPro"/>
</dbReference>
<evidence type="ECO:0000256" key="3">
    <source>
        <dbReference type="ARBA" id="ARBA00022151"/>
    </source>
</evidence>
<feature type="domain" description="DNA mismatch repair protein MutS core" evidence="15">
    <location>
        <begin position="373"/>
        <end position="435"/>
    </location>
</feature>
<dbReference type="InterPro" id="IPR007696">
    <property type="entry name" value="DNA_mismatch_repair_MutS_core"/>
</dbReference>
<dbReference type="GO" id="GO:0030983">
    <property type="term" value="F:mismatched DNA binding"/>
    <property type="evidence" value="ECO:0007669"/>
    <property type="project" value="InterPro"/>
</dbReference>
<dbReference type="Proteomes" id="UP001485043">
    <property type="component" value="Unassembled WGS sequence"/>
</dbReference>
<dbReference type="EMBL" id="JALJOV010000777">
    <property type="protein sequence ID" value="KAK9861330.1"/>
    <property type="molecule type" value="Genomic_DNA"/>
</dbReference>
<feature type="compositionally biased region" description="Basic and acidic residues" evidence="12">
    <location>
        <begin position="43"/>
        <end position="57"/>
    </location>
</feature>
<name>A0AAW1SWE7_9CHLO</name>
<dbReference type="Gene3D" id="3.30.420.110">
    <property type="entry name" value="MutS, connector domain"/>
    <property type="match status" value="1"/>
</dbReference>
<evidence type="ECO:0000259" key="15">
    <source>
        <dbReference type="Pfam" id="PF05192"/>
    </source>
</evidence>
<keyword evidence="17" id="KW-1185">Reference proteome</keyword>
<dbReference type="InterPro" id="IPR036678">
    <property type="entry name" value="MutS_con_dom_sf"/>
</dbReference>
<dbReference type="Gene3D" id="1.10.1420.10">
    <property type="match status" value="1"/>
</dbReference>
<feature type="domain" description="DNA mismatch repair protein MutS connector" evidence="14">
    <location>
        <begin position="205"/>
        <end position="348"/>
    </location>
</feature>
<evidence type="ECO:0000256" key="4">
    <source>
        <dbReference type="ARBA" id="ARBA00022741"/>
    </source>
</evidence>
<evidence type="ECO:0000313" key="17">
    <source>
        <dbReference type="Proteomes" id="UP001485043"/>
    </source>
</evidence>
<comment type="subcellular location">
    <subcellularLocation>
        <location evidence="1">Nucleus</location>
    </subcellularLocation>
</comment>
<evidence type="ECO:0000256" key="7">
    <source>
        <dbReference type="ARBA" id="ARBA00023125"/>
    </source>
</evidence>
<dbReference type="AlphaFoldDB" id="A0AAW1SWE7"/>
<proteinExistence type="inferred from homology"/>
<dbReference type="PANTHER" id="PTHR11361:SF122">
    <property type="entry name" value="DNA MISMATCH REPAIR PROTEIN MSH3"/>
    <property type="match status" value="1"/>
</dbReference>
<evidence type="ECO:0000256" key="11">
    <source>
        <dbReference type="ARBA" id="ARBA00073774"/>
    </source>
</evidence>
<evidence type="ECO:0000256" key="8">
    <source>
        <dbReference type="ARBA" id="ARBA00023204"/>
    </source>
</evidence>
<dbReference type="SUPFAM" id="SSF55271">
    <property type="entry name" value="DNA repair protein MutS, domain I"/>
    <property type="match status" value="1"/>
</dbReference>
<sequence length="526" mass="56607">MKSAKKKNVQPSIASFLFSKPKQPANKLPAANPTAAVPRLQHKLVEKEGKRSRKSDVPGEPGKFTPLELQVNELKKRYPDVLLIIEVGYKMRFFGPDAETAAKECKIFAYPDHNYLTASIPVPRLHVYVRRLVQAGHQVGVVRQIETAAIKAAGSNRYAPFERKLTALYTRSTLEAGILDDVGKSEMEAGRSSEGSWSNERLSSYLACVVERPAGGVSTDADVIVGLVVVETSTGDVLYDEFRDGMMRSTLEARLLVAAPAEMLIARPISRHTEKLLGSFSIASSGLRAVTAEARKYKDGGALAAVTGFYASKGSGGDGGTDVEEVSKLPPLVLQALAHALDYLKPFGLETVLRMGANFREFSSAHEMNLSPNALSQLEVLRASEGGGEYGSLLWLLDHTKTAFGGRRLRHWVAHPLTHLPSILDRQDAVEELISSGSAATAGGFGEARVGNRRMTLLAPHPPCPPIPGAVRHILGSLLCLEIYELDAMWVLDAGTAPDCSPPGVCNSAACRGRCGRQAGPPGEHS</sequence>
<dbReference type="PANTHER" id="PTHR11361">
    <property type="entry name" value="DNA MISMATCH REPAIR PROTEIN MUTS FAMILY MEMBER"/>
    <property type="match status" value="1"/>
</dbReference>
<keyword evidence="6" id="KW-0067">ATP-binding</keyword>
<evidence type="ECO:0000256" key="5">
    <source>
        <dbReference type="ARBA" id="ARBA00022763"/>
    </source>
</evidence>
<evidence type="ECO:0000256" key="9">
    <source>
        <dbReference type="ARBA" id="ARBA00023242"/>
    </source>
</evidence>